<dbReference type="Proteomes" id="UP000712281">
    <property type="component" value="Unassembled WGS sequence"/>
</dbReference>
<protein>
    <submittedName>
        <fullName evidence="1">Uncharacterized protein</fullName>
    </submittedName>
</protein>
<organism evidence="1 2">
    <name type="scientific">Brassica cretica</name>
    <name type="common">Mustard</name>
    <dbReference type="NCBI Taxonomy" id="69181"/>
    <lineage>
        <taxon>Eukaryota</taxon>
        <taxon>Viridiplantae</taxon>
        <taxon>Streptophyta</taxon>
        <taxon>Embryophyta</taxon>
        <taxon>Tracheophyta</taxon>
        <taxon>Spermatophyta</taxon>
        <taxon>Magnoliopsida</taxon>
        <taxon>eudicotyledons</taxon>
        <taxon>Gunneridae</taxon>
        <taxon>Pentapetalae</taxon>
        <taxon>rosids</taxon>
        <taxon>malvids</taxon>
        <taxon>Brassicales</taxon>
        <taxon>Brassicaceae</taxon>
        <taxon>Brassiceae</taxon>
        <taxon>Brassica</taxon>
    </lineage>
</organism>
<comment type="caution">
    <text evidence="1">The sequence shown here is derived from an EMBL/GenBank/DDBJ whole genome shotgun (WGS) entry which is preliminary data.</text>
</comment>
<accession>A0A8S9I8J5</accession>
<evidence type="ECO:0000313" key="2">
    <source>
        <dbReference type="Proteomes" id="UP000712281"/>
    </source>
</evidence>
<sequence>MSVLNATLVSKELGILQYLHCSGDTPRKLNSSVLARSLESRWTKGRATYPALGALGVEMSIANDTDEGQDKPIQLYCQSSVIHNLSHHLPLPDFVADEGDDDNEVLSKFKVGGTNRKESSASKVVKKAWKK</sequence>
<dbReference type="AlphaFoldDB" id="A0A8S9I8J5"/>
<name>A0A8S9I8J5_BRACR</name>
<gene>
    <name evidence="1" type="ORF">F2Q68_00024985</name>
</gene>
<dbReference type="EMBL" id="QGKW02001911">
    <property type="protein sequence ID" value="KAF2565825.1"/>
    <property type="molecule type" value="Genomic_DNA"/>
</dbReference>
<reference evidence="1" key="1">
    <citation type="submission" date="2019-12" db="EMBL/GenBank/DDBJ databases">
        <title>Genome sequencing and annotation of Brassica cretica.</title>
        <authorList>
            <person name="Studholme D.J."/>
            <person name="Sarris P.F."/>
        </authorList>
    </citation>
    <scope>NUCLEOTIDE SEQUENCE</scope>
    <source>
        <strain evidence="1">PFS-001/15</strain>
        <tissue evidence="1">Leaf</tissue>
    </source>
</reference>
<proteinExistence type="predicted"/>
<evidence type="ECO:0000313" key="1">
    <source>
        <dbReference type="EMBL" id="KAF2565825.1"/>
    </source>
</evidence>